<feature type="coiled-coil region" evidence="10">
    <location>
        <begin position="1229"/>
        <end position="1256"/>
    </location>
</feature>
<accession>A0A813R189</accession>
<evidence type="ECO:0000256" key="4">
    <source>
        <dbReference type="ARBA" id="ARBA00022574"/>
    </source>
</evidence>
<dbReference type="GO" id="GO:0060271">
    <property type="term" value="P:cilium assembly"/>
    <property type="evidence" value="ECO:0007669"/>
    <property type="project" value="TreeGrafter"/>
</dbReference>
<dbReference type="InterPro" id="IPR001680">
    <property type="entry name" value="WD40_rpt"/>
</dbReference>
<organism evidence="11 13">
    <name type="scientific">Didymodactylos carnosus</name>
    <dbReference type="NCBI Taxonomy" id="1234261"/>
    <lineage>
        <taxon>Eukaryota</taxon>
        <taxon>Metazoa</taxon>
        <taxon>Spiralia</taxon>
        <taxon>Gnathifera</taxon>
        <taxon>Rotifera</taxon>
        <taxon>Eurotatoria</taxon>
        <taxon>Bdelloidea</taxon>
        <taxon>Philodinida</taxon>
        <taxon>Philodinidae</taxon>
        <taxon>Didymodactylos</taxon>
    </lineage>
</organism>
<keyword evidence="4 9" id="KW-0853">WD repeat</keyword>
<dbReference type="Pfam" id="PF25828">
    <property type="entry name" value="CC_Cfap43"/>
    <property type="match status" value="1"/>
</dbReference>
<dbReference type="PANTHER" id="PTHR14885">
    <property type="entry name" value="CILIA- AND FLAGELLA-ASSOCIATED PROTEIN 43-RELATED"/>
    <property type="match status" value="1"/>
</dbReference>
<comment type="subcellular location">
    <subcellularLocation>
        <location evidence="1">Cell projection</location>
        <location evidence="1">Cilium</location>
    </subcellularLocation>
    <subcellularLocation>
        <location evidence="2">Cytoplasm</location>
        <location evidence="2">Cytoskeleton</location>
    </subcellularLocation>
</comment>
<dbReference type="PANTHER" id="PTHR14885:SF1">
    <property type="entry name" value="CILIA- AND FLAGELLA-ASSOCIATED PROTEIN 43"/>
    <property type="match status" value="1"/>
</dbReference>
<keyword evidence="8" id="KW-0966">Cell projection</keyword>
<dbReference type="GO" id="GO:0005930">
    <property type="term" value="C:axoneme"/>
    <property type="evidence" value="ECO:0007669"/>
    <property type="project" value="TreeGrafter"/>
</dbReference>
<gene>
    <name evidence="11" type="ORF">GPM918_LOCUS2145</name>
    <name evidence="12" type="ORF">SRO942_LOCUS2145</name>
</gene>
<evidence type="ECO:0000313" key="11">
    <source>
        <dbReference type="EMBL" id="CAF0775057.1"/>
    </source>
</evidence>
<keyword evidence="7" id="KW-0206">Cytoskeleton</keyword>
<proteinExistence type="predicted"/>
<dbReference type="PROSITE" id="PS50082">
    <property type="entry name" value="WD_REPEATS_2"/>
    <property type="match status" value="1"/>
</dbReference>
<evidence type="ECO:0008006" key="14">
    <source>
        <dbReference type="Google" id="ProtNLM"/>
    </source>
</evidence>
<feature type="coiled-coil region" evidence="10">
    <location>
        <begin position="1306"/>
        <end position="1337"/>
    </location>
</feature>
<evidence type="ECO:0000256" key="10">
    <source>
        <dbReference type="SAM" id="Coils"/>
    </source>
</evidence>
<dbReference type="EMBL" id="CAJOBC010000228">
    <property type="protein sequence ID" value="CAF3557558.1"/>
    <property type="molecule type" value="Genomic_DNA"/>
</dbReference>
<evidence type="ECO:0000256" key="1">
    <source>
        <dbReference type="ARBA" id="ARBA00004138"/>
    </source>
</evidence>
<dbReference type="SUPFAM" id="SSF50998">
    <property type="entry name" value="Quinoprotein alcohol dehydrogenase-like"/>
    <property type="match status" value="1"/>
</dbReference>
<evidence type="ECO:0000256" key="3">
    <source>
        <dbReference type="ARBA" id="ARBA00022490"/>
    </source>
</evidence>
<dbReference type="EMBL" id="CAJNOQ010000228">
    <property type="protein sequence ID" value="CAF0775057.1"/>
    <property type="molecule type" value="Genomic_DNA"/>
</dbReference>
<evidence type="ECO:0000256" key="2">
    <source>
        <dbReference type="ARBA" id="ARBA00004245"/>
    </source>
</evidence>
<dbReference type="InterPro" id="IPR015943">
    <property type="entry name" value="WD40/YVTN_repeat-like_dom_sf"/>
</dbReference>
<evidence type="ECO:0000256" key="6">
    <source>
        <dbReference type="ARBA" id="ARBA00023054"/>
    </source>
</evidence>
<evidence type="ECO:0000313" key="13">
    <source>
        <dbReference type="Proteomes" id="UP000663829"/>
    </source>
</evidence>
<evidence type="ECO:0000256" key="9">
    <source>
        <dbReference type="PROSITE-ProRule" id="PRU00221"/>
    </source>
</evidence>
<evidence type="ECO:0000256" key="5">
    <source>
        <dbReference type="ARBA" id="ARBA00022737"/>
    </source>
</evidence>
<protein>
    <recommendedName>
        <fullName evidence="14">Cilia- and flagella-associated protein 43</fullName>
    </recommendedName>
</protein>
<evidence type="ECO:0000256" key="7">
    <source>
        <dbReference type="ARBA" id="ARBA00023212"/>
    </source>
</evidence>
<sequence>MTTGTARTGRLPSAKNLTLNRWWTSSFTGQPIAFVDQFILFYAVDDGLRFHEFTTVETQKSFTISANGLGVGVIAGNPDAHVYAFSDLQPSPSIHIREYPSLTELTTLSGAAEFEYSALEFSTTDELLSLSVGPDYLLTVWDWKKGVKLAQKETAQKEIIEVSFNPNSWHDIAILYKDQINLYTCERRDDKYTLSERVLPLELFNQTVSYTQQSSSSKTNPQNRISELIRLYPSRFSYTLMDNTISADKASSITLVAFDTENEEALQTYMDVRENLIATSFCWGDKGFIYIGTADNSLIQVILQFDREKILSRTTRFAEEEGNVEMCMFKKIRLHKLGLFAAGTDDVVRLVTFDNQEDSLQEANGVSDLMQLDGKLTHINFNLSCTLLFVSSLQGLDILDLSTMASRSPLVPVSIGKIIDVAILNPLNEYVITIRETGTVEAWSMTDGLRSFFTQIPNQVSHIVASPLLPLIIVTSVTGQFYFLAVIENNFRLLHSMRIHSSDIKCIKFNSNGNLLVSAGTDNSLFLLEITVDNAHSGEEMFHVLNRTELEGEPFAVELEDFELHRAAHEDVSHNFDDLGGTAVTRLYQTRVVVAMTTKADKYGRLLVLDLDWQFNRDAYGRVTTRQTTMSSDNGNNEQRTEKLYSNKVYFGLHETIDDLLLITKNQILTVAGKLLRMCRIPEETRQLNKLVAIEPQDIVQTLPSTGGHLYKSNALPSCAIAISRDGILSVIHLSDLSIQSVFNVHTPLSGGCHKSIWSLDSKFIVSISEDSTIVAFQCKHHGKLDQRFSLSSDEYRSKIQHLKDTRTYENEPTSLFKQINQKYESYQEKFRQVGITPPTAPEPDLSWIQLKEYEATLRDFDQHLRTKVDIRRELDAIRAELGQLISINDGREEKARLDRRDFDLDVEEQDRQKKERDVKITKIREETLMQNLQKLMQREVIKQQCWDSMSVKGRCIEGFYSGLQVENYPLVLRTLEEQESIRQTIERRRIEIAEKKLRRQILNDEFILQETGELPTHNDHISREINYENEEEVKESEKQSIALLGSVSNEFNVDTSVLYSQFELYTIEQKWTQIALIQDLIYKLKEAFNREFEEVHQKKLQELAKIRERNTRIKQINYDIDDKTQVWEPDLSEKENPNLLFDVKENEVNVERYYTPEQLKQLEEQRLAEERRRELEKSDNWRERGLQEMMGGVLQVRREDELKKEVPKPAFAIEKAEEDWTELERQQYQLYLQKVKEIQEEREKLRKVLTAELTKINEQIKENCLGFEQILQQLHRRKLLAQTAILQEELKISRIAYSLVKDRFIEQLEEKYVERARILQEKLNELEVSKLALEMAAGIVEQERKRLKQDDSFERMFPREFADVPSALQEALKRQLTKKPKLKQVTKPVGEFNPYSAHQTRSIEIELEKLQLEADSFTNAPANIVKDVWERFVEYRRKKLDLEKEIRQQEQEEIIIKNLKNAREGEMIRKTQEIEQIRNLSNTTIDSRVDDLIDLYVQVVLKQGQIEIESPPPDVPPDQYRCNDCELIHRREVEDLNKLIIESANLKIKQMEKSKRVCNDLYAMEWDKKKLNYEITDLKQRAQDITFLKVTRNIQEYLACADDTAFDLKNQREIQMFENTIEKMKQRFEEQQIIKDSEVQRLQRDNLGIANTTLAVDEALQNANVNLYERKNIIDDRIVEQSKTSQNDRMKQIVRRRRLVDLAKAQAQEVAYLRAEVERLRMKTFPALVQIEH</sequence>
<keyword evidence="6 10" id="KW-0175">Coiled coil</keyword>
<dbReference type="Gene3D" id="2.130.10.10">
    <property type="entry name" value="YVTN repeat-like/Quinoprotein amine dehydrogenase"/>
    <property type="match status" value="2"/>
</dbReference>
<reference evidence="11" key="1">
    <citation type="submission" date="2021-02" db="EMBL/GenBank/DDBJ databases">
        <authorList>
            <person name="Nowell W R."/>
        </authorList>
    </citation>
    <scope>NUCLEOTIDE SEQUENCE</scope>
</reference>
<comment type="caution">
    <text evidence="11">The sequence shown here is derived from an EMBL/GenBank/DDBJ whole genome shotgun (WGS) entry which is preliminary data.</text>
</comment>
<feature type="repeat" description="WD" evidence="9">
    <location>
        <begin position="497"/>
        <end position="530"/>
    </location>
</feature>
<keyword evidence="13" id="KW-1185">Reference proteome</keyword>
<evidence type="ECO:0000256" key="8">
    <source>
        <dbReference type="ARBA" id="ARBA00023273"/>
    </source>
</evidence>
<dbReference type="InterPro" id="IPR011047">
    <property type="entry name" value="Quinoprotein_ADH-like_sf"/>
</dbReference>
<dbReference type="OrthoDB" id="535167at2759"/>
<evidence type="ECO:0000313" key="12">
    <source>
        <dbReference type="EMBL" id="CAF3557558.1"/>
    </source>
</evidence>
<dbReference type="Pfam" id="PF00400">
    <property type="entry name" value="WD40"/>
    <property type="match status" value="1"/>
</dbReference>
<feature type="coiled-coil region" evidence="10">
    <location>
        <begin position="1433"/>
        <end position="1463"/>
    </location>
</feature>
<keyword evidence="3" id="KW-0963">Cytoplasm</keyword>
<dbReference type="Proteomes" id="UP000663829">
    <property type="component" value="Unassembled WGS sequence"/>
</dbReference>
<dbReference type="SMART" id="SM00320">
    <property type="entry name" value="WD40"/>
    <property type="match status" value="3"/>
</dbReference>
<dbReference type="Proteomes" id="UP000681722">
    <property type="component" value="Unassembled WGS sequence"/>
</dbReference>
<name>A0A813R189_9BILA</name>
<dbReference type="GO" id="GO:0003341">
    <property type="term" value="P:cilium movement"/>
    <property type="evidence" value="ECO:0007669"/>
    <property type="project" value="UniProtKB-ARBA"/>
</dbReference>
<keyword evidence="5" id="KW-0677">Repeat</keyword>